<dbReference type="GeneID" id="24854452"/>
<evidence type="ECO:0000313" key="4">
    <source>
        <dbReference type="Proteomes" id="UP000256864"/>
    </source>
</evidence>
<dbReference type="InterPro" id="IPR020476">
    <property type="entry name" value="Nudix_hydrolase"/>
</dbReference>
<dbReference type="Pfam" id="PF00293">
    <property type="entry name" value="NUDIX"/>
    <property type="match status" value="1"/>
</dbReference>
<dbReference type="RefSeq" id="WP_048175867.1">
    <property type="nucleotide sequence ID" value="NZ_QREL01000001.1"/>
</dbReference>
<sequence length="130" mass="14757">MKPFIPVVRALIRGEDGVLMLRRSRESSTNPSLWELPGGKVRAGETLDEALSREVREETGLRITPLHLLGAYEQVFPHKVSVNIIFSVEVSGGALELSMEHEDFCWFRSGVLEFSPWLSEFKGDRPDLFR</sequence>
<dbReference type="InterPro" id="IPR000086">
    <property type="entry name" value="NUDIX_hydrolase_dom"/>
</dbReference>
<keyword evidence="4" id="KW-1185">Reference proteome</keyword>
<name>A0A371NDL4_9EURY</name>
<dbReference type="PROSITE" id="PS00893">
    <property type="entry name" value="NUDIX_BOX"/>
    <property type="match status" value="1"/>
</dbReference>
<organism evidence="3 4">
    <name type="scientific">Methanothermobacter defluvii</name>
    <dbReference type="NCBI Taxonomy" id="49339"/>
    <lineage>
        <taxon>Archaea</taxon>
        <taxon>Methanobacteriati</taxon>
        <taxon>Methanobacteriota</taxon>
        <taxon>Methanomada group</taxon>
        <taxon>Methanobacteria</taxon>
        <taxon>Methanobacteriales</taxon>
        <taxon>Methanobacteriaceae</taxon>
        <taxon>Methanothermobacter</taxon>
    </lineage>
</organism>
<evidence type="ECO:0000313" key="3">
    <source>
        <dbReference type="EMBL" id="REE28060.1"/>
    </source>
</evidence>
<evidence type="ECO:0000259" key="2">
    <source>
        <dbReference type="PROSITE" id="PS51462"/>
    </source>
</evidence>
<dbReference type="GO" id="GO:0016787">
    <property type="term" value="F:hydrolase activity"/>
    <property type="evidence" value="ECO:0007669"/>
    <property type="project" value="UniProtKB-KW"/>
</dbReference>
<proteinExistence type="predicted"/>
<feature type="domain" description="Nudix hydrolase" evidence="2">
    <location>
        <begin position="2"/>
        <end position="130"/>
    </location>
</feature>
<comment type="caution">
    <text evidence="3">The sequence shown here is derived from an EMBL/GenBank/DDBJ whole genome shotgun (WGS) entry which is preliminary data.</text>
</comment>
<keyword evidence="1" id="KW-0378">Hydrolase</keyword>
<dbReference type="InterPro" id="IPR015797">
    <property type="entry name" value="NUDIX_hydrolase-like_dom_sf"/>
</dbReference>
<dbReference type="PRINTS" id="PR00502">
    <property type="entry name" value="NUDIXFAMILY"/>
</dbReference>
<reference evidence="3 4" key="1">
    <citation type="submission" date="2018-07" db="EMBL/GenBank/DDBJ databases">
        <title>Genomic Encyclopedia of Type Strains, Phase IV (KMG-IV): sequencing the most valuable type-strain genomes for metagenomic binning, comparative biology and taxonomic classification.</title>
        <authorList>
            <person name="Goeker M."/>
        </authorList>
    </citation>
    <scope>NUCLEOTIDE SEQUENCE [LARGE SCALE GENOMIC DNA]</scope>
    <source>
        <strain evidence="3 4">DSM 7466</strain>
    </source>
</reference>
<dbReference type="EMBL" id="QREL01000001">
    <property type="protein sequence ID" value="REE28060.1"/>
    <property type="molecule type" value="Genomic_DNA"/>
</dbReference>
<dbReference type="PANTHER" id="PTHR43736:SF1">
    <property type="entry name" value="DIHYDRONEOPTERIN TRIPHOSPHATE DIPHOSPHATASE"/>
    <property type="match status" value="1"/>
</dbReference>
<dbReference type="PANTHER" id="PTHR43736">
    <property type="entry name" value="ADP-RIBOSE PYROPHOSPHATASE"/>
    <property type="match status" value="1"/>
</dbReference>
<evidence type="ECO:0000256" key="1">
    <source>
        <dbReference type="ARBA" id="ARBA00022801"/>
    </source>
</evidence>
<accession>A0A371NDL4</accession>
<protein>
    <submittedName>
        <fullName evidence="3">8-oxo-dGTP diphosphatase</fullName>
    </submittedName>
</protein>
<dbReference type="SUPFAM" id="SSF55811">
    <property type="entry name" value="Nudix"/>
    <property type="match status" value="1"/>
</dbReference>
<dbReference type="AlphaFoldDB" id="A0A371NDL4"/>
<dbReference type="Gene3D" id="3.90.79.10">
    <property type="entry name" value="Nucleoside Triphosphate Pyrophosphohydrolase"/>
    <property type="match status" value="1"/>
</dbReference>
<dbReference type="PROSITE" id="PS51462">
    <property type="entry name" value="NUDIX"/>
    <property type="match status" value="1"/>
</dbReference>
<dbReference type="InterPro" id="IPR020084">
    <property type="entry name" value="NUDIX_hydrolase_CS"/>
</dbReference>
<gene>
    <name evidence="3" type="ORF">C7452_0048</name>
</gene>
<dbReference type="Proteomes" id="UP000256864">
    <property type="component" value="Unassembled WGS sequence"/>
</dbReference>